<dbReference type="PANTHER" id="PTHR35037:SF3">
    <property type="entry name" value="C-TERMINAL REGION OF AIDA-LIKE PROTEIN"/>
    <property type="match status" value="1"/>
</dbReference>
<dbReference type="EMBL" id="JBEPMU010000005">
    <property type="protein sequence ID" value="MET3653512.1"/>
    <property type="molecule type" value="Genomic_DNA"/>
</dbReference>
<comment type="caution">
    <text evidence="5">The sequence shown here is derived from an EMBL/GenBank/DDBJ whole genome shotgun (WGS) entry which is preliminary data.</text>
</comment>
<keyword evidence="6" id="KW-1185">Reference proteome</keyword>
<keyword evidence="2" id="KW-0843">Virulence</keyword>
<name>A0ABV2JXG7_9GAMM</name>
<sequence length="3648" mass="356016">MNRVFRIVWSKALNAWVVASELTGKHGKGRGCAASSTIDERSSPARASHGAWTLRLGVLMGLASLYATPTLAADKYWDVNGGSAGSGGVGVWDTTLANWNAASDGVAGPFTVWNNTSLDNAIFAGTAATVTLGTNVTANSVIFNVTGYTLKNGTLTLAGPTPSISGAGTILSVIAGNAGLAKNGAGLLTLGGANTFTGGITVNAGTLAVTSDANLGNAGNGITLASGTGLTATVPTDGSGSALAASRVVTVLGSSTIAGNGVGTARFTGIGSLNLGSGVTLANNANDYTGTTSFNTGGNYGFTSVGNLGEVSSLGAPTTQANGIITVASGGGLNGNLYYTGDGDVSNRDWRFVNGGTSLINQGVVGNVLDLSGNIAVGGGSGTQAFSALNGDFNLRGVISNTGTGEIFYTGNAGRNITVLGANTYSGPVGITNINLYASSLADAGTASSFGIGTLGNINLSNAKLYYTGTSAASTNRTYTFLGANTIANNGQGALSFTGVGAFSATGTNSLTLGGTYTGTNTDSGTISGNGSVVINGSGSWVFSGNNTYAGTTTVTAGTLTAGSTNAFGASTGLIVNGGLLDLNNLAITAPSLAGTGGTVNFGSGSLTLNAASGSTSYAGSIGGTGSLTKLGAGMQTLTGANTYTGATTIGAGTLALNFAATGAPASNIINSASALDLDGGTLSVTGKAGASAQAFNGLDITGGNNRISATAGSGGTLGLSLGAINRSSGLVDFAFNTGTTITTTNADGALGGWATVNSSDYAQVTGGMITAFTNYADKDDASTWQSGDIVSDEGGNANTPYFGTVNGNVALGGMKVAAAATSIVTVGTGNTLSIDGSIIVSPTAGSATETIQGGSLTGGAAGSPLGVLQNSSGNFNISSTIVDDGGATSFAVNGLGTGAVTLFGANTYTGATTVSGTTLGFNSVANGGSASAIGASSNDPSNLVLENGTLHYTGATNGTDRGFTLVDGGPSRTIQVDGTTDLTFSGVVTSPDDAGFTKTGAGTLTLSNAANDFIGPVVVSGGLLSTGTLANGGVDSGIGAGSNASSSLVLQSGGGLEYTGADVSTNRGFTLASGQAHVSVDQATTTLTDSGAVVGSGALNKDGDGTLVLAGANTYSGGTTITDGTLRAGSSTAFGANGQMTVNAGATLDAATFPVSIGALNGAGSVTLGTGSGLTINGNGVWAGSISGVGGVTIGSGRTQIMTGCGNSYTGATVILSSTLSTDCLANGGQPSGIGASSNAASNFQLGGTFIYTGTSVSIDRGIQLIANSAINVSNAGTTLGISGPIVNNGQIQKQGAGTLVLSGSNTNVVGTYVRGGILRAGATNAFGSGYLVTDNVAGLSVDLNGFNTQASYLAGGGTAGGNINLGSATLTVTSGSGVASTATYAGAIAGTGSFAKTGANIEYLSGGASTYTGTTTIGTLNVNGTTALVGGTLQVNVLADGGTTSSIGASSNAASNLVLNNGTLQYLGAGNTTDRLFTLGPSSALDASGAGALQFTNTGAVAFSGAANSAQTVTLTGTSTANNSLALQITNNGTGNTSVNKTGTGTWILRNAASTYGGVTTITGGVLGVDHLTNGGQASSIGASSNAATNLVIGSGATLRYTGAGDTTDRLFTLSAGTSVIESSGTGAIVFSNTGPAAYAGSGNRTLGLGGTNTGNNTMGGSIVDGTGGVTTVGKNDAGTWLLTGNNTYTGNTVVNAGLLQIGNGGTTGAIASPTVIVDTAGTLGFDRSDTMTLSGTISGAGDVVQSGTGTTVLTATNVYTGGTTITAGTLQLGNGGANGSIVGDVTDNGTLSFNRSDVYTFGGLASGTGGVNQFGSGTTVLTGTNSYAGTTNVQAGTLLIDGNQSAATGGTTVQSGAALGGVGTIGGNVTVANGGALNPGDASAAGTLTINGGLALGATSSLNYQFGQPNVVGGALNDLTVVHGNLGLNGTLNVSATPGGSFGPGLYRIISYDGTLSGNGLTLGTTPAGTYQVQTSVANQVNLLNSSGLTLNFWDGPNGHANNTIDGGAGVWQASAGNSNWADQTGQFNAPYTDGEFAIFMGVRGTVTVDNTAGAVTSSGMQFAVDGYTVTGSSITLATGQDVIRVGDGTAAGASMTATIGAQMTGTNVQLVKEDLGTLVLTNSNPFTGSLAINGGVVQVSNNSFLGGAAATLSFDGGTLRNTAAFSLARTTTINQGGATFDTQADLSAPRVISGAGALTKIGAGALTLSGTNTYAGGTTIDAGSIIVSSDANLGNASGALTFNSGALENSASFTSSRTITLNNPGGSLLTDADLTLTGAIVGAGSLTKGGNAGLVLTADNTYTGGTTIAAGALQLGNGGTTGSILGNITNNGTLVFDRSDTLAFTGAISGSGALEQQGSGITVLSAANSYTGPTAVRAGSLIINGDQSAATGVTSVDSGGTLGGKGVIGGDVSIADGGTLSPGDVGSAPGTLTVKGSVALSGASNLSINLGQANVVGGPLNDLVQVNGDLTLDGTLNVSVSSGGTFDPGIYRIIGYTGALTDNGLTIGSVPSPDYFLQTSIAQQVNLVNTNGLSVNFWDGNGARGDGQVQGGDGVWQGSTGNDNWTLLDGSINAPYQDSSFAVFAGAAGTVTVDATTQGAVNSDGMQFATDGYRVEGDAIALVGTAPVIRVGDGTTAGAGMTATIASVLTGSNGMTKSDLGTLVLAGNNSYTGGTTISGGTLQLGEGGASGSIVGDVVDNGTLAFDRSDVQTFGGAISGTGGVTQMGSGTTTLSSNNTYTGATTVSGGTLLVDGDQSAATGATTVQNGGTLGGSGIIGGDVTVANGGTLSPGNSPGTLTVNGNLTLNAGATLDYQLGQAGTVGGSLNDLTVVHGNLTLDGTLNVSTTPGGTFGAGVYRLFNYDGTLTDNGLAIGSTPSTNVFVQTSLANQVNLVNTDGLTLSFWDGPGHANDGAITGGTGTWRLADNDYWTDATGALNAPYSNGTFAVFGGTGGTVTVDNTNGQVTASGMQFQSDGYRLTGGSIALAGGAATIRVGDGTAAGAGMTATIDSVITGGAMLVKDDLGTLVLNGANTYIGGTTIQAGTLQIANDGNLGLASGSLSINDATLHTTGTMQTNRTVGLGGAATIDTDNGTTLTISNGLQGSGSLTKTGDGTLELGGASTYAGDTTVAAGTLSAAVANAFNASSATTVQSGATLDLGGFAQRTGALTNAGSVNFGRAPGTTLTVQGDYVGQGGMLNINSALGGDNSATDMLVVTGNTSGNTTVQVTNVGGAGAATTQGIKIIDVQGASNGTFALKGDYVFQGQQAVVAGAYAYRLYKDGVNGPDGDWYLRSALTDPPTDPGNPTGPTNPGNPTGGGGTPLYQPGVPLYEAYAGILQQANTLDTLVQRTGDRQWADGQPSDAMTPGEGVWTRVQGGDHTIKPESSTTGTNYDISDWKSEVGLDATLSDNGSGKLVGSASLHYDHYNSDVSSAYGDGRINTRAYGVGAALTWYANNGLYVDGQLRWMHLDSDLHSNTLGMAENDNKAAGYAAGVEVGQRFRLSDAWSIVPQAQVTWGNVSFDGFNDAFGARVSQQSGTAAAARGGAAIDYLSTHSGDSGPVVTHVYAIANVYDNFKDTAQVNVAGTDFSTRNERWWGGFGLGGSLDWAGGRYSVYGEVQAQTGLSHFGDSHAVNGTLGFRMRW</sequence>
<dbReference type="SUPFAM" id="SSF103515">
    <property type="entry name" value="Autotransporter"/>
    <property type="match status" value="1"/>
</dbReference>
<dbReference type="InterPro" id="IPR024973">
    <property type="entry name" value="ESPR"/>
</dbReference>
<dbReference type="InterPro" id="IPR013425">
    <property type="entry name" value="Autotrns_rpt"/>
</dbReference>
<dbReference type="Pfam" id="PF12951">
    <property type="entry name" value="PATR"/>
    <property type="match status" value="21"/>
</dbReference>
<dbReference type="Pfam" id="PF13018">
    <property type="entry name" value="ESPR"/>
    <property type="match status" value="1"/>
</dbReference>
<dbReference type="RefSeq" id="WP_354014904.1">
    <property type="nucleotide sequence ID" value="NZ_JBEPMU010000005.1"/>
</dbReference>
<dbReference type="Gene3D" id="2.160.20.20">
    <property type="match status" value="5"/>
</dbReference>
<evidence type="ECO:0000313" key="5">
    <source>
        <dbReference type="EMBL" id="MET3653512.1"/>
    </source>
</evidence>
<dbReference type="NCBIfam" id="TIGR01414">
    <property type="entry name" value="autotrans_barl"/>
    <property type="match status" value="1"/>
</dbReference>
<evidence type="ECO:0000256" key="2">
    <source>
        <dbReference type="ARBA" id="ARBA00023026"/>
    </source>
</evidence>
<reference evidence="5 6" key="1">
    <citation type="submission" date="2024-06" db="EMBL/GenBank/DDBJ databases">
        <title>Sorghum-associated microbial communities from plants grown in Nebraska, USA.</title>
        <authorList>
            <person name="Schachtman D."/>
        </authorList>
    </citation>
    <scope>NUCLEOTIDE SEQUENCE [LARGE SCALE GENOMIC DNA]</scope>
    <source>
        <strain evidence="5 6">1073</strain>
    </source>
</reference>
<dbReference type="PROSITE" id="PS51208">
    <property type="entry name" value="AUTOTRANSPORTER"/>
    <property type="match status" value="1"/>
</dbReference>
<dbReference type="Proteomes" id="UP001549184">
    <property type="component" value="Unassembled WGS sequence"/>
</dbReference>
<dbReference type="PANTHER" id="PTHR35037">
    <property type="entry name" value="C-TERMINAL REGION OF AIDA-LIKE PROTEIN"/>
    <property type="match status" value="1"/>
</dbReference>
<dbReference type="SUPFAM" id="SSF51126">
    <property type="entry name" value="Pectin lyase-like"/>
    <property type="match status" value="8"/>
</dbReference>
<organism evidence="5 6">
    <name type="scientific">Dyella japonica</name>
    <dbReference type="NCBI Taxonomy" id="231455"/>
    <lineage>
        <taxon>Bacteria</taxon>
        <taxon>Pseudomonadati</taxon>
        <taxon>Pseudomonadota</taxon>
        <taxon>Gammaproteobacteria</taxon>
        <taxon>Lysobacterales</taxon>
        <taxon>Rhodanobacteraceae</taxon>
        <taxon>Dyella</taxon>
    </lineage>
</organism>
<dbReference type="InterPro" id="IPR005546">
    <property type="entry name" value="Autotransporte_beta"/>
</dbReference>
<evidence type="ECO:0000259" key="4">
    <source>
        <dbReference type="PROSITE" id="PS51208"/>
    </source>
</evidence>
<dbReference type="InterPro" id="IPR011050">
    <property type="entry name" value="Pectin_lyase_fold/virulence"/>
</dbReference>
<dbReference type="Pfam" id="PF18883">
    <property type="entry name" value="AC_1"/>
    <property type="match status" value="1"/>
</dbReference>
<dbReference type="InterPro" id="IPR006315">
    <property type="entry name" value="OM_autotransptr_brl_dom"/>
</dbReference>
<dbReference type="InterPro" id="IPR051551">
    <property type="entry name" value="Autotransporter_adhesion"/>
</dbReference>
<dbReference type="CDD" id="cd01344">
    <property type="entry name" value="PL2_Passenger_AT"/>
    <property type="match status" value="1"/>
</dbReference>
<feature type="compositionally biased region" description="Low complexity" evidence="3">
    <location>
        <begin position="3308"/>
        <end position="3318"/>
    </location>
</feature>
<dbReference type="InterPro" id="IPR012332">
    <property type="entry name" value="Autotransporter_pectin_lyase_C"/>
</dbReference>
<keyword evidence="1" id="KW-0732">Signal</keyword>
<gene>
    <name evidence="5" type="ORF">ABIC75_003249</name>
</gene>
<dbReference type="NCBIfam" id="TIGR02601">
    <property type="entry name" value="autotrns_rpt"/>
    <property type="match status" value="17"/>
</dbReference>
<protein>
    <submittedName>
        <fullName evidence="5">Fibronectin-binding autotransporter adhesin</fullName>
    </submittedName>
</protein>
<accession>A0ABV2JXG7</accession>
<evidence type="ECO:0000256" key="3">
    <source>
        <dbReference type="SAM" id="MobiDB-lite"/>
    </source>
</evidence>
<evidence type="ECO:0000256" key="1">
    <source>
        <dbReference type="ARBA" id="ARBA00022729"/>
    </source>
</evidence>
<feature type="region of interest" description="Disordered" evidence="3">
    <location>
        <begin position="3297"/>
        <end position="3329"/>
    </location>
</feature>
<dbReference type="SMART" id="SM00869">
    <property type="entry name" value="Autotransporter"/>
    <property type="match status" value="1"/>
</dbReference>
<feature type="domain" description="Autotransporter" evidence="4">
    <location>
        <begin position="3368"/>
        <end position="3648"/>
    </location>
</feature>
<proteinExistence type="predicted"/>
<dbReference type="InterPro" id="IPR043990">
    <property type="entry name" value="AC_1"/>
</dbReference>
<evidence type="ECO:0000313" key="6">
    <source>
        <dbReference type="Proteomes" id="UP001549184"/>
    </source>
</evidence>
<dbReference type="InterPro" id="IPR036709">
    <property type="entry name" value="Autotransporte_beta_dom_sf"/>
</dbReference>